<evidence type="ECO:0000313" key="1">
    <source>
        <dbReference type="EMBL" id="CAK5077742.1"/>
    </source>
</evidence>
<reference evidence="1" key="1">
    <citation type="submission" date="2023-11" db="EMBL/GenBank/DDBJ databases">
        <authorList>
            <person name="Poullet M."/>
        </authorList>
    </citation>
    <scope>NUCLEOTIDE SEQUENCE</scope>
    <source>
        <strain evidence="1">E1834</strain>
    </source>
</reference>
<dbReference type="Proteomes" id="UP001497535">
    <property type="component" value="Unassembled WGS sequence"/>
</dbReference>
<gene>
    <name evidence="1" type="ORF">MENTE1834_LOCUS24686</name>
</gene>
<organism evidence="1 2">
    <name type="scientific">Meloidogyne enterolobii</name>
    <name type="common">Root-knot nematode worm</name>
    <name type="synonym">Meloidogyne mayaguensis</name>
    <dbReference type="NCBI Taxonomy" id="390850"/>
    <lineage>
        <taxon>Eukaryota</taxon>
        <taxon>Metazoa</taxon>
        <taxon>Ecdysozoa</taxon>
        <taxon>Nematoda</taxon>
        <taxon>Chromadorea</taxon>
        <taxon>Rhabditida</taxon>
        <taxon>Tylenchina</taxon>
        <taxon>Tylenchomorpha</taxon>
        <taxon>Tylenchoidea</taxon>
        <taxon>Meloidogynidae</taxon>
        <taxon>Meloidogyninae</taxon>
        <taxon>Meloidogyne</taxon>
    </lineage>
</organism>
<name>A0ACB0ZFC7_MELEN</name>
<protein>
    <submittedName>
        <fullName evidence="1">Uncharacterized protein</fullName>
    </submittedName>
</protein>
<evidence type="ECO:0000313" key="2">
    <source>
        <dbReference type="Proteomes" id="UP001497535"/>
    </source>
</evidence>
<comment type="caution">
    <text evidence="1">The sequence shown here is derived from an EMBL/GenBank/DDBJ whole genome shotgun (WGS) entry which is preliminary data.</text>
</comment>
<keyword evidence="2" id="KW-1185">Reference proteome</keyword>
<sequence length="186" mass="22222">MINTIFDSIESLAIKKPEHIDPELFIKYAIYYYEGITDLIINNLNLNPDIEEIFINDINEFEDKWNKSKIIKVEGARDFIEKLDGKSMILKQLDIKIPKWITLVNELMKMEISKNMEEYEKIKKRIYLNYFEWVFGCSQTLRATFGAYKEREMLKLKVRLVYLLGEENLIKLEEAQPKALRIGYYF</sequence>
<proteinExistence type="predicted"/>
<accession>A0ACB0ZFC7</accession>
<dbReference type="EMBL" id="CAVMJV010000033">
    <property type="protein sequence ID" value="CAK5077742.1"/>
    <property type="molecule type" value="Genomic_DNA"/>
</dbReference>